<proteinExistence type="predicted"/>
<evidence type="ECO:0000313" key="2">
    <source>
        <dbReference type="Proteomes" id="UP001597120"/>
    </source>
</evidence>
<dbReference type="Proteomes" id="UP001597120">
    <property type="component" value="Unassembled WGS sequence"/>
</dbReference>
<accession>A0ABW3DA87</accession>
<gene>
    <name evidence="1" type="ORF">ACFQ03_13625</name>
</gene>
<dbReference type="RefSeq" id="WP_379288747.1">
    <property type="nucleotide sequence ID" value="NZ_JBHTIU010000040.1"/>
</dbReference>
<reference evidence="2" key="1">
    <citation type="journal article" date="2019" name="Int. J. Syst. Evol. Microbiol.">
        <title>The Global Catalogue of Microorganisms (GCM) 10K type strain sequencing project: providing services to taxonomists for standard genome sequencing and annotation.</title>
        <authorList>
            <consortium name="The Broad Institute Genomics Platform"/>
            <consortium name="The Broad Institute Genome Sequencing Center for Infectious Disease"/>
            <person name="Wu L."/>
            <person name="Ma J."/>
        </authorList>
    </citation>
    <scope>NUCLEOTIDE SEQUENCE [LARGE SCALE GENOMIC DNA]</scope>
    <source>
        <strain evidence="2">CCUG 57263</strain>
    </source>
</reference>
<evidence type="ECO:0000313" key="1">
    <source>
        <dbReference type="EMBL" id="MFD0870196.1"/>
    </source>
</evidence>
<keyword evidence="2" id="KW-1185">Reference proteome</keyword>
<name>A0ABW3DA87_9BACL</name>
<organism evidence="1 2">
    <name type="scientific">Paenibacillus residui</name>
    <dbReference type="NCBI Taxonomy" id="629724"/>
    <lineage>
        <taxon>Bacteria</taxon>
        <taxon>Bacillati</taxon>
        <taxon>Bacillota</taxon>
        <taxon>Bacilli</taxon>
        <taxon>Bacillales</taxon>
        <taxon>Paenibacillaceae</taxon>
        <taxon>Paenibacillus</taxon>
    </lineage>
</organism>
<protein>
    <submittedName>
        <fullName evidence="1">Uncharacterized protein</fullName>
    </submittedName>
</protein>
<sequence>MTLHDLFNEKPTKLWRERMIEDEDEDDFYTKESLLSCDKVLDDYLNQLVSLQENRNPEKIMKAVEETILALNDVNDEHDYFIETSEREEFAEFIDKAARLAGLEIEEGHDITLEWREW</sequence>
<comment type="caution">
    <text evidence="1">The sequence shown here is derived from an EMBL/GenBank/DDBJ whole genome shotgun (WGS) entry which is preliminary data.</text>
</comment>
<dbReference type="EMBL" id="JBHTIU010000040">
    <property type="protein sequence ID" value="MFD0870196.1"/>
    <property type="molecule type" value="Genomic_DNA"/>
</dbReference>